<dbReference type="SUPFAM" id="SSF51161">
    <property type="entry name" value="Trimeric LpxA-like enzymes"/>
    <property type="match status" value="1"/>
</dbReference>
<gene>
    <name evidence="4" type="ORF">EDC14_103631</name>
</gene>
<dbReference type="Pfam" id="PF00132">
    <property type="entry name" value="Hexapep"/>
    <property type="match status" value="1"/>
</dbReference>
<feature type="binding site" evidence="2">
    <location>
        <position position="145"/>
    </location>
    <ligand>
        <name>acetyl-CoA</name>
        <dbReference type="ChEBI" id="CHEBI:57288"/>
    </ligand>
</feature>
<dbReference type="Proteomes" id="UP000295008">
    <property type="component" value="Unassembled WGS sequence"/>
</dbReference>
<dbReference type="PANTHER" id="PTHR43300:SF7">
    <property type="entry name" value="UDP-N-ACETYLBACILLOSAMINE N-ACETYLTRANSFERASE"/>
    <property type="match status" value="1"/>
</dbReference>
<dbReference type="PANTHER" id="PTHR43300">
    <property type="entry name" value="ACETYLTRANSFERASE"/>
    <property type="match status" value="1"/>
</dbReference>
<dbReference type="InterPro" id="IPR001451">
    <property type="entry name" value="Hexapep"/>
</dbReference>
<dbReference type="AlphaFoldDB" id="A0A4R1R4D2"/>
<organism evidence="4 5">
    <name type="scientific">Hydrogenispora ethanolica</name>
    <dbReference type="NCBI Taxonomy" id="1082276"/>
    <lineage>
        <taxon>Bacteria</taxon>
        <taxon>Bacillati</taxon>
        <taxon>Bacillota</taxon>
        <taxon>Hydrogenispora</taxon>
    </lineage>
</organism>
<dbReference type="InterPro" id="IPR041561">
    <property type="entry name" value="PglD_N"/>
</dbReference>
<dbReference type="InterPro" id="IPR050179">
    <property type="entry name" value="Trans_hexapeptide_repeat"/>
</dbReference>
<dbReference type="Gene3D" id="3.40.50.20">
    <property type="match status" value="1"/>
</dbReference>
<dbReference type="GO" id="GO:0016746">
    <property type="term" value="F:acyltransferase activity"/>
    <property type="evidence" value="ECO:0007669"/>
    <property type="project" value="UniProtKB-KW"/>
</dbReference>
<dbReference type="NCBIfam" id="TIGR03570">
    <property type="entry name" value="NeuD_NnaD"/>
    <property type="match status" value="1"/>
</dbReference>
<dbReference type="Gene3D" id="2.160.10.10">
    <property type="entry name" value="Hexapeptide repeat proteins"/>
    <property type="match status" value="1"/>
</dbReference>
<dbReference type="RefSeq" id="WP_132016396.1">
    <property type="nucleotide sequence ID" value="NZ_SLUN01000036.1"/>
</dbReference>
<evidence type="ECO:0000313" key="4">
    <source>
        <dbReference type="EMBL" id="TCL60278.1"/>
    </source>
</evidence>
<name>A0A4R1R4D2_HYDET</name>
<evidence type="ECO:0000313" key="5">
    <source>
        <dbReference type="Proteomes" id="UP000295008"/>
    </source>
</evidence>
<comment type="caution">
    <text evidence="4">The sequence shown here is derived from an EMBL/GenBank/DDBJ whole genome shotgun (WGS) entry which is preliminary data.</text>
</comment>
<evidence type="ECO:0000259" key="3">
    <source>
        <dbReference type="Pfam" id="PF17836"/>
    </source>
</evidence>
<proteinExistence type="predicted"/>
<dbReference type="InterPro" id="IPR011004">
    <property type="entry name" value="Trimer_LpxA-like_sf"/>
</dbReference>
<evidence type="ECO:0000256" key="2">
    <source>
        <dbReference type="PIRSR" id="PIRSR620019-2"/>
    </source>
</evidence>
<feature type="domain" description="PglD N-terminal" evidence="3">
    <location>
        <begin position="4"/>
        <end position="81"/>
    </location>
</feature>
<dbReference type="InterPro" id="IPR020019">
    <property type="entry name" value="AcTrfase_PglD-like"/>
</dbReference>
<accession>A0A4R1R4D2</accession>
<feature type="binding site" evidence="2">
    <location>
        <position position="166"/>
    </location>
    <ligand>
        <name>acetyl-CoA</name>
        <dbReference type="ChEBI" id="CHEBI:57288"/>
    </ligand>
</feature>
<keyword evidence="5" id="KW-1185">Reference proteome</keyword>
<protein>
    <submittedName>
        <fullName evidence="4">Sugar O-acyltransferase (Sialic acid O-acetyltransferase NeuD family)</fullName>
    </submittedName>
</protein>
<dbReference type="CDD" id="cd03360">
    <property type="entry name" value="LbH_AT_putative"/>
    <property type="match status" value="1"/>
</dbReference>
<dbReference type="EMBL" id="SLUN01000036">
    <property type="protein sequence ID" value="TCL60278.1"/>
    <property type="molecule type" value="Genomic_DNA"/>
</dbReference>
<dbReference type="Pfam" id="PF17836">
    <property type="entry name" value="PglD_N"/>
    <property type="match status" value="1"/>
</dbReference>
<feature type="site" description="Increases basicity of active site His" evidence="1">
    <location>
        <position position="137"/>
    </location>
</feature>
<sequence length="212" mass="22279">MRTAIIGAGGQGKVILDLLKALQGTTVIGFFDQNVAQGPVLGISVLGTLDELFRSWKTLSIDQVVIAIGDNQTRRAIYQRLVDAEIPTVSLVHPRAYISSFAKLGRAITVCGHAFIGPGTEIGNNCLVNTAASIDHDCKIGDHVHICPGVRLAGGVCIDSESMIGIGANVLPGIHVGEHCLVGAGSTVIDDVPAYTTVAGVPARVLHKRQQW</sequence>
<evidence type="ECO:0000256" key="1">
    <source>
        <dbReference type="PIRSR" id="PIRSR620019-1"/>
    </source>
</evidence>
<keyword evidence="4" id="KW-0808">Transferase</keyword>
<feature type="active site" description="Proton acceptor" evidence="1">
    <location>
        <position position="136"/>
    </location>
</feature>
<reference evidence="4 5" key="1">
    <citation type="submission" date="2019-03" db="EMBL/GenBank/DDBJ databases">
        <title>Genomic Encyclopedia of Type Strains, Phase IV (KMG-IV): sequencing the most valuable type-strain genomes for metagenomic binning, comparative biology and taxonomic classification.</title>
        <authorList>
            <person name="Goeker M."/>
        </authorList>
    </citation>
    <scope>NUCLEOTIDE SEQUENCE [LARGE SCALE GENOMIC DNA]</scope>
    <source>
        <strain evidence="4 5">LX-B</strain>
    </source>
</reference>
<dbReference type="OrthoDB" id="9794407at2"/>
<feature type="binding site" evidence="2">
    <location>
        <position position="69"/>
    </location>
    <ligand>
        <name>substrate</name>
    </ligand>
</feature>
<keyword evidence="4" id="KW-0012">Acyltransferase</keyword>